<dbReference type="EMBL" id="AQRA01000005">
    <property type="protein sequence ID" value="EZH73400.1"/>
    <property type="molecule type" value="Genomic_DNA"/>
</dbReference>
<name>A0A023BTU1_9FLAO</name>
<protein>
    <recommendedName>
        <fullName evidence="1">Glycosyltransferase 61 catalytic domain-containing protein</fullName>
    </recommendedName>
</protein>
<dbReference type="OrthoDB" id="1156086at2"/>
<dbReference type="AlphaFoldDB" id="A0A023BTU1"/>
<dbReference type="InterPro" id="IPR049625">
    <property type="entry name" value="Glyco_transf_61_cat"/>
</dbReference>
<evidence type="ECO:0000313" key="2">
    <source>
        <dbReference type="EMBL" id="EZH73400.1"/>
    </source>
</evidence>
<evidence type="ECO:0000313" key="3">
    <source>
        <dbReference type="Proteomes" id="UP000023541"/>
    </source>
</evidence>
<reference evidence="2 3" key="1">
    <citation type="submission" date="2014-04" db="EMBL/GenBank/DDBJ databases">
        <title>Aquimarina sp. 22II-S11-z7 Genome Sequencing.</title>
        <authorList>
            <person name="Lai Q."/>
        </authorList>
    </citation>
    <scope>NUCLEOTIDE SEQUENCE [LARGE SCALE GENOMIC DNA]</scope>
    <source>
        <strain evidence="2 3">22II-S11-z7</strain>
    </source>
</reference>
<comment type="caution">
    <text evidence="2">The sequence shown here is derived from an EMBL/GenBank/DDBJ whole genome shotgun (WGS) entry which is preliminary data.</text>
</comment>
<dbReference type="eggNOG" id="COG4421">
    <property type="taxonomic scope" value="Bacteria"/>
</dbReference>
<accession>A0A023BTU1</accession>
<dbReference type="Pfam" id="PF04577">
    <property type="entry name" value="Glyco_transf_61"/>
    <property type="match status" value="1"/>
</dbReference>
<organism evidence="2 3">
    <name type="scientific">Aquimarina atlantica</name>
    <dbReference type="NCBI Taxonomy" id="1317122"/>
    <lineage>
        <taxon>Bacteria</taxon>
        <taxon>Pseudomonadati</taxon>
        <taxon>Bacteroidota</taxon>
        <taxon>Flavobacteriia</taxon>
        <taxon>Flavobacteriales</taxon>
        <taxon>Flavobacteriaceae</taxon>
        <taxon>Aquimarina</taxon>
    </lineage>
</organism>
<keyword evidence="3" id="KW-1185">Reference proteome</keyword>
<sequence length="360" mass="42287">MENSVLEFLPKHIMSKYIRHQVLTKPFDDLKYDQFESAINTQMIKEASVEQQEFLYVYTEKCIIEPTFGWALSENFKLIAESYPYAQFVLDQFKPSITKNDYFRQKKITLNKAVLLSENYTNYFHFLNDFVGRLALLDRLNVSRDIPVIVSEKLRSSIFFQQFNTLCPKFFNRNWIFQATNEYYEIEDATYFVQNITCKHENFRSLLDELPHEKNAVASPGKIFITRRGIYGRGLINSLEIENIARNNNFKIIDAQNFTIAEQVKLFTNATHIIGLHGAGLMNMIYCKNKHIKILELFPGNFYKAVYYWLASQFSYSYDCIRGLPTTDNEQTITSTSVIFKSNFYLPPDIFLNKLIAWLK</sequence>
<dbReference type="RefSeq" id="WP_034242104.1">
    <property type="nucleotide sequence ID" value="NZ_AQRA01000005.1"/>
</dbReference>
<evidence type="ECO:0000259" key="1">
    <source>
        <dbReference type="Pfam" id="PF04577"/>
    </source>
</evidence>
<dbReference type="Proteomes" id="UP000023541">
    <property type="component" value="Unassembled WGS sequence"/>
</dbReference>
<gene>
    <name evidence="2" type="ORF">ATO12_15790</name>
</gene>
<dbReference type="STRING" id="1317122.ATO12_15790"/>
<feature type="domain" description="Glycosyltransferase 61 catalytic" evidence="1">
    <location>
        <begin position="123"/>
        <end position="290"/>
    </location>
</feature>
<dbReference type="GO" id="GO:0016757">
    <property type="term" value="F:glycosyltransferase activity"/>
    <property type="evidence" value="ECO:0007669"/>
    <property type="project" value="InterPro"/>
</dbReference>
<proteinExistence type="predicted"/>